<comment type="similarity">
    <text evidence="2">Belongs to the alkylbase DNA glycosidase AlkA family.</text>
</comment>
<dbReference type="GO" id="GO:0008725">
    <property type="term" value="F:DNA-3-methyladenine glycosylase activity"/>
    <property type="evidence" value="ECO:0007669"/>
    <property type="project" value="TreeGrafter"/>
</dbReference>
<feature type="domain" description="HhH-GPD" evidence="6">
    <location>
        <begin position="44"/>
        <end position="197"/>
    </location>
</feature>
<dbReference type="GO" id="GO:0032993">
    <property type="term" value="C:protein-DNA complex"/>
    <property type="evidence" value="ECO:0007669"/>
    <property type="project" value="TreeGrafter"/>
</dbReference>
<evidence type="ECO:0000256" key="1">
    <source>
        <dbReference type="ARBA" id="ARBA00000086"/>
    </source>
</evidence>
<sequence>MNIKKAAEYLADADPGMGEIIERVGIVKLPVPRSNFESLADSIVSQQLSVKAAATIYKRFSQSLDHDISPGRILQTAPEIFSAAGLSGQKTKYMAALAEAFIQNEDTYSRLHELPNEEVVKLLTDIKGVGVWTAQMFMMFNLLREDIFPVGDLGIRRAVERHYFDGEKQEFDLLSKHSEIWKPHRTVASFYLWRSLDK</sequence>
<dbReference type="Proteomes" id="UP000486602">
    <property type="component" value="Unassembled WGS sequence"/>
</dbReference>
<dbReference type="GO" id="GO:0005737">
    <property type="term" value="C:cytoplasm"/>
    <property type="evidence" value="ECO:0007669"/>
    <property type="project" value="TreeGrafter"/>
</dbReference>
<dbReference type="InterPro" id="IPR011257">
    <property type="entry name" value="DNA_glycosylase"/>
</dbReference>
<protein>
    <recommendedName>
        <fullName evidence="3">DNA-3-methyladenine glycosylase II</fullName>
        <ecNumber evidence="3">3.2.2.21</ecNumber>
    </recommendedName>
</protein>
<proteinExistence type="inferred from homology"/>
<name>A0A7K3WS75_9FLAO</name>
<keyword evidence="5" id="KW-0234">DNA repair</keyword>
<dbReference type="InterPro" id="IPR003265">
    <property type="entry name" value="HhH-GPD_domain"/>
</dbReference>
<keyword evidence="4" id="KW-0227">DNA damage</keyword>
<evidence type="ECO:0000256" key="4">
    <source>
        <dbReference type="ARBA" id="ARBA00022763"/>
    </source>
</evidence>
<dbReference type="SUPFAM" id="SSF48150">
    <property type="entry name" value="DNA-glycosylase"/>
    <property type="match status" value="1"/>
</dbReference>
<keyword evidence="8" id="KW-1185">Reference proteome</keyword>
<dbReference type="RefSeq" id="WP_163285923.1">
    <property type="nucleotide sequence ID" value="NZ_JAAGVY010000027.1"/>
</dbReference>
<evidence type="ECO:0000256" key="3">
    <source>
        <dbReference type="ARBA" id="ARBA00012000"/>
    </source>
</evidence>
<dbReference type="GO" id="GO:0006307">
    <property type="term" value="P:DNA alkylation repair"/>
    <property type="evidence" value="ECO:0007669"/>
    <property type="project" value="TreeGrafter"/>
</dbReference>
<dbReference type="GO" id="GO:0043916">
    <property type="term" value="F:DNA-7-methylguanine glycosylase activity"/>
    <property type="evidence" value="ECO:0007669"/>
    <property type="project" value="TreeGrafter"/>
</dbReference>
<evidence type="ECO:0000313" key="8">
    <source>
        <dbReference type="Proteomes" id="UP000486602"/>
    </source>
</evidence>
<evidence type="ECO:0000259" key="6">
    <source>
        <dbReference type="SMART" id="SM00478"/>
    </source>
</evidence>
<dbReference type="Pfam" id="PF00730">
    <property type="entry name" value="HhH-GPD"/>
    <property type="match status" value="1"/>
</dbReference>
<dbReference type="GO" id="GO:0006285">
    <property type="term" value="P:base-excision repair, AP site formation"/>
    <property type="evidence" value="ECO:0007669"/>
    <property type="project" value="TreeGrafter"/>
</dbReference>
<comment type="caution">
    <text evidence="7">The sequence shown here is derived from an EMBL/GenBank/DDBJ whole genome shotgun (WGS) entry which is preliminary data.</text>
</comment>
<dbReference type="GO" id="GO:0032131">
    <property type="term" value="F:alkylated DNA binding"/>
    <property type="evidence" value="ECO:0007669"/>
    <property type="project" value="TreeGrafter"/>
</dbReference>
<dbReference type="Gene3D" id="1.10.1670.40">
    <property type="match status" value="1"/>
</dbReference>
<dbReference type="SMART" id="SM00478">
    <property type="entry name" value="ENDO3c"/>
    <property type="match status" value="1"/>
</dbReference>
<dbReference type="EMBL" id="JAAGVY010000027">
    <property type="protein sequence ID" value="NEN24530.1"/>
    <property type="molecule type" value="Genomic_DNA"/>
</dbReference>
<comment type="catalytic activity">
    <reaction evidence="1">
        <text>Hydrolysis of alkylated DNA, releasing 3-methyladenine, 3-methylguanine, 7-methylguanine and 7-methyladenine.</text>
        <dbReference type="EC" id="3.2.2.21"/>
    </reaction>
</comment>
<dbReference type="PANTHER" id="PTHR43003:SF5">
    <property type="entry name" value="DNA-3-METHYLADENINE GLYCOSYLASE"/>
    <property type="match status" value="1"/>
</dbReference>
<evidence type="ECO:0000256" key="2">
    <source>
        <dbReference type="ARBA" id="ARBA00010817"/>
    </source>
</evidence>
<dbReference type="PANTHER" id="PTHR43003">
    <property type="entry name" value="DNA-3-METHYLADENINE GLYCOSYLASE"/>
    <property type="match status" value="1"/>
</dbReference>
<gene>
    <name evidence="7" type="ORF">G3O08_13565</name>
</gene>
<dbReference type="CDD" id="cd00056">
    <property type="entry name" value="ENDO3c"/>
    <property type="match status" value="1"/>
</dbReference>
<accession>A0A7K3WS75</accession>
<dbReference type="InterPro" id="IPR051912">
    <property type="entry name" value="Alkylbase_DNA_Glycosylase/TA"/>
</dbReference>
<reference evidence="7 8" key="1">
    <citation type="submission" date="2020-02" db="EMBL/GenBank/DDBJ databases">
        <title>Out from the shadows clarifying the taxonomy of the family Cryomorphaceae and related taxa by utilizing the GTDB taxonomic framework.</title>
        <authorList>
            <person name="Bowman J.P."/>
        </authorList>
    </citation>
    <scope>NUCLEOTIDE SEQUENCE [LARGE SCALE GENOMIC DNA]</scope>
    <source>
        <strain evidence="7 8">QSSC 1-22</strain>
    </source>
</reference>
<evidence type="ECO:0000256" key="5">
    <source>
        <dbReference type="ARBA" id="ARBA00023204"/>
    </source>
</evidence>
<dbReference type="EC" id="3.2.2.21" evidence="3"/>
<evidence type="ECO:0000313" key="7">
    <source>
        <dbReference type="EMBL" id="NEN24530.1"/>
    </source>
</evidence>
<dbReference type="FunFam" id="1.10.340.30:FF:000004">
    <property type="entry name" value="DNA-3-methyladenine glycosylase II"/>
    <property type="match status" value="1"/>
</dbReference>
<dbReference type="Gene3D" id="1.10.340.30">
    <property type="entry name" value="Hypothetical protein, domain 2"/>
    <property type="match status" value="1"/>
</dbReference>
<dbReference type="AlphaFoldDB" id="A0A7K3WS75"/>
<organism evidence="7 8">
    <name type="scientific">Cryomorpha ignava</name>
    <dbReference type="NCBI Taxonomy" id="101383"/>
    <lineage>
        <taxon>Bacteria</taxon>
        <taxon>Pseudomonadati</taxon>
        <taxon>Bacteroidota</taxon>
        <taxon>Flavobacteriia</taxon>
        <taxon>Flavobacteriales</taxon>
        <taxon>Cryomorphaceae</taxon>
        <taxon>Cryomorpha</taxon>
    </lineage>
</organism>